<dbReference type="AlphaFoldDB" id="A0A101IKP2"/>
<dbReference type="PATRIC" id="fig|301375.6.peg.1681"/>
<dbReference type="Proteomes" id="UP000053961">
    <property type="component" value="Unassembled WGS sequence"/>
</dbReference>
<dbReference type="EMBL" id="LGFT01000027">
    <property type="protein sequence ID" value="KUK44369.1"/>
    <property type="molecule type" value="Genomic_DNA"/>
</dbReference>
<comment type="caution">
    <text evidence="3">The sequence shown here is derived from an EMBL/GenBank/DDBJ whole genome shotgun (WGS) entry which is preliminary data.</text>
</comment>
<dbReference type="Proteomes" id="UP000057043">
    <property type="component" value="Unassembled WGS sequence"/>
</dbReference>
<feature type="region of interest" description="Disordered" evidence="1">
    <location>
        <begin position="157"/>
        <end position="188"/>
    </location>
</feature>
<evidence type="ECO:0000313" key="4">
    <source>
        <dbReference type="Proteomes" id="UP000053961"/>
    </source>
</evidence>
<organism evidence="3 4">
    <name type="scientific">Methanothrix harundinacea</name>
    <dbReference type="NCBI Taxonomy" id="301375"/>
    <lineage>
        <taxon>Archaea</taxon>
        <taxon>Methanobacteriati</taxon>
        <taxon>Methanobacteriota</taxon>
        <taxon>Stenosarchaea group</taxon>
        <taxon>Methanomicrobia</taxon>
        <taxon>Methanotrichales</taxon>
        <taxon>Methanotrichaceae</taxon>
        <taxon>Methanothrix</taxon>
    </lineage>
</organism>
<accession>A0A101IKP2</accession>
<proteinExistence type="predicted"/>
<evidence type="ECO:0000256" key="1">
    <source>
        <dbReference type="SAM" id="MobiDB-lite"/>
    </source>
</evidence>
<sequence>MNARFVALCLILSAVYSAPSGAEDANVALTSEIPSLEGVWVLDMDGERASMVVYQTGSDLAGACTGDNPEPWNAVMAGSVSGGGVDLFALSIQDGVGVMIEILGEENGGAIRGSFVQADSLGGWRMGNLTGFKTSPDTSAYVPTPSTVQSIPSDLLMASTTPEGSTEDNGGRPVDMSAQRSPGPGERQVMDVTSQAERVFYLGWAWNPD</sequence>
<reference evidence="3" key="1">
    <citation type="journal article" date="2015" name="MBio">
        <title>Genome-resolved metagenomic analysis reveals roles for candidate phyla and other microbial community members in biogeochemical transformations in oil reservoirs.</title>
        <authorList>
            <person name="Hu P."/>
            <person name="Tom L."/>
            <person name="Singh A."/>
            <person name="Thomas B.C."/>
            <person name="Baker B.J."/>
            <person name="Piceno Y.M."/>
            <person name="Andersen G.L."/>
            <person name="Banfield J.F."/>
        </authorList>
    </citation>
    <scope>NUCLEOTIDE SEQUENCE [LARGE SCALE GENOMIC DNA]</scope>
    <source>
        <strain evidence="3">56_747</strain>
    </source>
</reference>
<gene>
    <name evidence="2" type="ORF">XD72_1288</name>
    <name evidence="3" type="ORF">XE07_0763</name>
</gene>
<evidence type="ECO:0000313" key="2">
    <source>
        <dbReference type="EMBL" id="KUK44369.1"/>
    </source>
</evidence>
<evidence type="ECO:0000313" key="3">
    <source>
        <dbReference type="EMBL" id="KUK96991.1"/>
    </source>
</evidence>
<feature type="compositionally biased region" description="Polar residues" evidence="1">
    <location>
        <begin position="157"/>
        <end position="168"/>
    </location>
</feature>
<name>A0A101IKP2_9EURY</name>
<reference evidence="4 5" key="2">
    <citation type="journal article" date="2015" name="MBio">
        <title>Genome-Resolved Metagenomic Analysis Reveals Roles for Candidate Phyla and Other Microbial Community Members in Biogeochemical Transformations in Oil Reservoirs.</title>
        <authorList>
            <person name="Hu P."/>
            <person name="Tom L."/>
            <person name="Singh A."/>
            <person name="Thomas B.C."/>
            <person name="Baker B.J."/>
            <person name="Piceno Y.M."/>
            <person name="Andersen G.L."/>
            <person name="Banfield J.F."/>
        </authorList>
    </citation>
    <scope>NUCLEOTIDE SEQUENCE [LARGE SCALE GENOMIC DNA]</scope>
    <source>
        <strain evidence="2">57_489</strain>
    </source>
</reference>
<dbReference type="EMBL" id="LGHB01000006">
    <property type="protein sequence ID" value="KUK96991.1"/>
    <property type="molecule type" value="Genomic_DNA"/>
</dbReference>
<evidence type="ECO:0000313" key="5">
    <source>
        <dbReference type="Proteomes" id="UP000057043"/>
    </source>
</evidence>
<protein>
    <submittedName>
        <fullName evidence="3">Uncharacterized protein</fullName>
    </submittedName>
</protein>